<evidence type="ECO:0000313" key="2">
    <source>
        <dbReference type="Proteomes" id="UP000887013"/>
    </source>
</evidence>
<dbReference type="EMBL" id="BMAW01017223">
    <property type="protein sequence ID" value="GFT52868.1"/>
    <property type="molecule type" value="Genomic_DNA"/>
</dbReference>
<protein>
    <recommendedName>
        <fullName evidence="3">PiggyBac transposable element-derived protein domain-containing protein</fullName>
    </recommendedName>
</protein>
<dbReference type="Proteomes" id="UP000887013">
    <property type="component" value="Unassembled WGS sequence"/>
</dbReference>
<proteinExistence type="predicted"/>
<dbReference type="AlphaFoldDB" id="A0A8X6P985"/>
<name>A0A8X6P985_NEPPI</name>
<dbReference type="OrthoDB" id="6819561at2759"/>
<reference evidence="1" key="1">
    <citation type="submission" date="2020-08" db="EMBL/GenBank/DDBJ databases">
        <title>Multicomponent nature underlies the extraordinary mechanical properties of spider dragline silk.</title>
        <authorList>
            <person name="Kono N."/>
            <person name="Nakamura H."/>
            <person name="Mori M."/>
            <person name="Yoshida Y."/>
            <person name="Ohtoshi R."/>
            <person name="Malay A.D."/>
            <person name="Moran D.A.P."/>
            <person name="Tomita M."/>
            <person name="Numata K."/>
            <person name="Arakawa K."/>
        </authorList>
    </citation>
    <scope>NUCLEOTIDE SEQUENCE</scope>
</reference>
<keyword evidence="2" id="KW-1185">Reference proteome</keyword>
<gene>
    <name evidence="1" type="ORF">NPIL_600001</name>
</gene>
<evidence type="ECO:0000313" key="1">
    <source>
        <dbReference type="EMBL" id="GFT52868.1"/>
    </source>
</evidence>
<organism evidence="1 2">
    <name type="scientific">Nephila pilipes</name>
    <name type="common">Giant wood spider</name>
    <name type="synonym">Nephila maculata</name>
    <dbReference type="NCBI Taxonomy" id="299642"/>
    <lineage>
        <taxon>Eukaryota</taxon>
        <taxon>Metazoa</taxon>
        <taxon>Ecdysozoa</taxon>
        <taxon>Arthropoda</taxon>
        <taxon>Chelicerata</taxon>
        <taxon>Arachnida</taxon>
        <taxon>Araneae</taxon>
        <taxon>Araneomorphae</taxon>
        <taxon>Entelegynae</taxon>
        <taxon>Araneoidea</taxon>
        <taxon>Nephilidae</taxon>
        <taxon>Nephila</taxon>
    </lineage>
</organism>
<sequence>MLGCTEIDARRQLQNENWLMSMDELDVFLALLYVQGAYSAQEISTSHFTFYETILGQRQERYSNNLFTSLTLAEKLQKKNTSIVSTMQQLRPAINSRCHKIFKTSTLFYIVLKHNDPTLNVYQCKNNKSV</sequence>
<comment type="caution">
    <text evidence="1">The sequence shown here is derived from an EMBL/GenBank/DDBJ whole genome shotgun (WGS) entry which is preliminary data.</text>
</comment>
<accession>A0A8X6P985</accession>
<evidence type="ECO:0008006" key="3">
    <source>
        <dbReference type="Google" id="ProtNLM"/>
    </source>
</evidence>